<accession>A0A1Y1ZX57</accession>
<organism evidence="2 3">
    <name type="scientific">Clohesyomyces aquaticus</name>
    <dbReference type="NCBI Taxonomy" id="1231657"/>
    <lineage>
        <taxon>Eukaryota</taxon>
        <taxon>Fungi</taxon>
        <taxon>Dikarya</taxon>
        <taxon>Ascomycota</taxon>
        <taxon>Pezizomycotina</taxon>
        <taxon>Dothideomycetes</taxon>
        <taxon>Pleosporomycetidae</taxon>
        <taxon>Pleosporales</taxon>
        <taxon>Lindgomycetaceae</taxon>
        <taxon>Clohesyomyces</taxon>
    </lineage>
</organism>
<keyword evidence="3" id="KW-1185">Reference proteome</keyword>
<dbReference type="AlphaFoldDB" id="A0A1Y1ZX57"/>
<feature type="region of interest" description="Disordered" evidence="1">
    <location>
        <begin position="20"/>
        <end position="41"/>
    </location>
</feature>
<reference evidence="2 3" key="1">
    <citation type="submission" date="2016-07" db="EMBL/GenBank/DDBJ databases">
        <title>Pervasive Adenine N6-methylation of Active Genes in Fungi.</title>
        <authorList>
            <consortium name="DOE Joint Genome Institute"/>
            <person name="Mondo S.J."/>
            <person name="Dannebaum R.O."/>
            <person name="Kuo R.C."/>
            <person name="Labutti K."/>
            <person name="Haridas S."/>
            <person name="Kuo A."/>
            <person name="Salamov A."/>
            <person name="Ahrendt S.R."/>
            <person name="Lipzen A."/>
            <person name="Sullivan W."/>
            <person name="Andreopoulos W.B."/>
            <person name="Clum A."/>
            <person name="Lindquist E."/>
            <person name="Daum C."/>
            <person name="Ramamoorthy G.K."/>
            <person name="Gryganskyi A."/>
            <person name="Culley D."/>
            <person name="Magnuson J.K."/>
            <person name="James T.Y."/>
            <person name="O'Malley M.A."/>
            <person name="Stajich J.E."/>
            <person name="Spatafora J.W."/>
            <person name="Visel A."/>
            <person name="Grigoriev I.V."/>
        </authorList>
    </citation>
    <scope>NUCLEOTIDE SEQUENCE [LARGE SCALE GENOMIC DNA]</scope>
    <source>
        <strain evidence="2 3">CBS 115471</strain>
    </source>
</reference>
<evidence type="ECO:0000313" key="3">
    <source>
        <dbReference type="Proteomes" id="UP000193144"/>
    </source>
</evidence>
<comment type="caution">
    <text evidence="2">The sequence shown here is derived from an EMBL/GenBank/DDBJ whole genome shotgun (WGS) entry which is preliminary data.</text>
</comment>
<gene>
    <name evidence="2" type="ORF">BCR34DRAFT_585589</name>
</gene>
<dbReference type="Proteomes" id="UP000193144">
    <property type="component" value="Unassembled WGS sequence"/>
</dbReference>
<evidence type="ECO:0000256" key="1">
    <source>
        <dbReference type="SAM" id="MobiDB-lite"/>
    </source>
</evidence>
<feature type="compositionally biased region" description="Low complexity" evidence="1">
    <location>
        <begin position="161"/>
        <end position="171"/>
    </location>
</feature>
<proteinExistence type="predicted"/>
<name>A0A1Y1ZX57_9PLEO</name>
<feature type="region of interest" description="Disordered" evidence="1">
    <location>
        <begin position="143"/>
        <end position="171"/>
    </location>
</feature>
<evidence type="ECO:0000313" key="2">
    <source>
        <dbReference type="EMBL" id="ORY14836.1"/>
    </source>
</evidence>
<dbReference type="EMBL" id="MCFA01000030">
    <property type="protein sequence ID" value="ORY14836.1"/>
    <property type="molecule type" value="Genomic_DNA"/>
</dbReference>
<sequence length="287" mass="31743">MSTSARTYSLAPKYVILQRPRASQNPPPPHNQNQDPEHGQPILSIGSLERQLQGLRLKHRHTPSARPDPSIRDNIRYICTGYGKEAETNTDIDADIDTDTESICTNTNPYPSPAFPLSSNNLYFHPAIRALSYSCSYTNTEHRKDEDEASIQTNPFPSPAPSCTSTDSPSSPNFYIYSPTTIRWVDGMTEEALQRPLKPMSRTAVNGSRNVLPAPRPVIQGHVKEKEERNGSAKENWECGICGIGILDLAGGKVGWLLIHSMWMVSITRGGKGLSVSYSDFELMLGT</sequence>
<protein>
    <submittedName>
        <fullName evidence="2">Uncharacterized protein</fullName>
    </submittedName>
</protein>